<dbReference type="Pfam" id="PF00550">
    <property type="entry name" value="PP-binding"/>
    <property type="match status" value="1"/>
</dbReference>
<evidence type="ECO:0000256" key="2">
    <source>
        <dbReference type="ARBA" id="ARBA00022553"/>
    </source>
</evidence>
<comment type="caution">
    <text evidence="7">The sequence shown here is derived from an EMBL/GenBank/DDBJ whole genome shotgun (WGS) entry which is preliminary data.</text>
</comment>
<feature type="compositionally biased region" description="Acidic residues" evidence="4">
    <location>
        <begin position="86"/>
        <end position="114"/>
    </location>
</feature>
<organism evidence="7 8">
    <name type="scientific">Cyclostephanos tholiformis</name>
    <dbReference type="NCBI Taxonomy" id="382380"/>
    <lineage>
        <taxon>Eukaryota</taxon>
        <taxon>Sar</taxon>
        <taxon>Stramenopiles</taxon>
        <taxon>Ochrophyta</taxon>
        <taxon>Bacillariophyta</taxon>
        <taxon>Coscinodiscophyceae</taxon>
        <taxon>Thalassiosirophycidae</taxon>
        <taxon>Stephanodiscales</taxon>
        <taxon>Stephanodiscaceae</taxon>
        <taxon>Cyclostephanos</taxon>
    </lineage>
</organism>
<dbReference type="Gene3D" id="3.30.300.30">
    <property type="match status" value="1"/>
</dbReference>
<feature type="domain" description="Carrier" evidence="6">
    <location>
        <begin position="563"/>
        <end position="607"/>
    </location>
</feature>
<evidence type="ECO:0000256" key="3">
    <source>
        <dbReference type="PROSITE-ProRule" id="PRU00023"/>
    </source>
</evidence>
<feature type="domain" description="AMP-dependent synthetase/ligase" evidence="5">
    <location>
        <begin position="6"/>
        <end position="78"/>
    </location>
</feature>
<dbReference type="Proteomes" id="UP001530377">
    <property type="component" value="Unassembled WGS sequence"/>
</dbReference>
<feature type="non-terminal residue" evidence="7">
    <location>
        <position position="1"/>
    </location>
</feature>
<keyword evidence="1" id="KW-0596">Phosphopantetheine</keyword>
<dbReference type="InterPro" id="IPR036736">
    <property type="entry name" value="ACP-like_sf"/>
</dbReference>
<name>A0ABD3RV03_9STRA</name>
<dbReference type="Pfam" id="PF00501">
    <property type="entry name" value="AMP-binding"/>
    <property type="match status" value="1"/>
</dbReference>
<keyword evidence="8" id="KW-1185">Reference proteome</keyword>
<evidence type="ECO:0000256" key="1">
    <source>
        <dbReference type="ARBA" id="ARBA00022450"/>
    </source>
</evidence>
<evidence type="ECO:0000259" key="6">
    <source>
        <dbReference type="Pfam" id="PF00550"/>
    </source>
</evidence>
<feature type="region of interest" description="Disordered" evidence="4">
    <location>
        <begin position="86"/>
        <end position="125"/>
    </location>
</feature>
<dbReference type="InterPro" id="IPR045851">
    <property type="entry name" value="AMP-bd_C_sf"/>
</dbReference>
<dbReference type="SUPFAM" id="SSF48403">
    <property type="entry name" value="Ankyrin repeat"/>
    <property type="match status" value="1"/>
</dbReference>
<accession>A0ABD3RV03</accession>
<dbReference type="InterPro" id="IPR036770">
    <property type="entry name" value="Ankyrin_rpt-contain_sf"/>
</dbReference>
<dbReference type="InterPro" id="IPR000873">
    <property type="entry name" value="AMP-dep_synth/lig_dom"/>
</dbReference>
<dbReference type="PANTHER" id="PTHR45527">
    <property type="entry name" value="NONRIBOSOMAL PEPTIDE SYNTHETASE"/>
    <property type="match status" value="1"/>
</dbReference>
<keyword evidence="2" id="KW-0597">Phosphoprotein</keyword>
<dbReference type="SMART" id="SM00248">
    <property type="entry name" value="ANK"/>
    <property type="match status" value="4"/>
</dbReference>
<dbReference type="InterPro" id="IPR009081">
    <property type="entry name" value="PP-bd_ACP"/>
</dbReference>
<dbReference type="InterPro" id="IPR042099">
    <property type="entry name" value="ANL_N_sf"/>
</dbReference>
<keyword evidence="3" id="KW-0040">ANK repeat</keyword>
<gene>
    <name evidence="7" type="ORF">ACHAXA_010270</name>
</gene>
<dbReference type="PROSITE" id="PS00012">
    <property type="entry name" value="PHOSPHOPANTETHEINE"/>
    <property type="match status" value="1"/>
</dbReference>
<dbReference type="InterPro" id="IPR006162">
    <property type="entry name" value="Ppantetheine_attach_site"/>
</dbReference>
<feature type="repeat" description="ANK" evidence="3">
    <location>
        <begin position="734"/>
        <end position="766"/>
    </location>
</feature>
<dbReference type="PANTHER" id="PTHR45527:SF1">
    <property type="entry name" value="FATTY ACID SYNTHASE"/>
    <property type="match status" value="1"/>
</dbReference>
<proteinExistence type="predicted"/>
<dbReference type="InterPro" id="IPR002110">
    <property type="entry name" value="Ankyrin_rpt"/>
</dbReference>
<dbReference type="EMBL" id="JALLPB020000178">
    <property type="protein sequence ID" value="KAL3815880.1"/>
    <property type="molecule type" value="Genomic_DNA"/>
</dbReference>
<evidence type="ECO:0000313" key="7">
    <source>
        <dbReference type="EMBL" id="KAL3815880.1"/>
    </source>
</evidence>
<dbReference type="InterPro" id="IPR020845">
    <property type="entry name" value="AMP-binding_CS"/>
</dbReference>
<dbReference type="Gene3D" id="1.25.40.20">
    <property type="entry name" value="Ankyrin repeat-containing domain"/>
    <property type="match status" value="1"/>
</dbReference>
<dbReference type="PROSITE" id="PS50088">
    <property type="entry name" value="ANK_REPEAT"/>
    <property type="match status" value="1"/>
</dbReference>
<dbReference type="Pfam" id="PF12796">
    <property type="entry name" value="Ank_2"/>
    <property type="match status" value="1"/>
</dbReference>
<dbReference type="Gene3D" id="3.40.50.12780">
    <property type="entry name" value="N-terminal domain of ligase-like"/>
    <property type="match status" value="2"/>
</dbReference>
<dbReference type="SUPFAM" id="SSF47336">
    <property type="entry name" value="ACP-like"/>
    <property type="match status" value="1"/>
</dbReference>
<protein>
    <submittedName>
        <fullName evidence="7">Uncharacterized protein</fullName>
    </submittedName>
</protein>
<dbReference type="SUPFAM" id="SSF56801">
    <property type="entry name" value="Acetyl-CoA synthetase-like"/>
    <property type="match status" value="2"/>
</dbReference>
<dbReference type="PROSITE" id="PS50297">
    <property type="entry name" value="ANK_REP_REGION"/>
    <property type="match status" value="1"/>
</dbReference>
<evidence type="ECO:0000313" key="8">
    <source>
        <dbReference type="Proteomes" id="UP001530377"/>
    </source>
</evidence>
<reference evidence="7 8" key="1">
    <citation type="submission" date="2024-10" db="EMBL/GenBank/DDBJ databases">
        <title>Updated reference genomes for cyclostephanoid diatoms.</title>
        <authorList>
            <person name="Roberts W.R."/>
            <person name="Alverson A.J."/>
        </authorList>
    </citation>
    <scope>NUCLEOTIDE SEQUENCE [LARGE SCALE GENOMIC DNA]</scope>
    <source>
        <strain evidence="7 8">AJA228-03</strain>
    </source>
</reference>
<evidence type="ECO:0000256" key="4">
    <source>
        <dbReference type="SAM" id="MobiDB-lite"/>
    </source>
</evidence>
<dbReference type="PROSITE" id="PS00455">
    <property type="entry name" value="AMP_BINDING"/>
    <property type="match status" value="1"/>
</dbReference>
<evidence type="ECO:0000259" key="5">
    <source>
        <dbReference type="Pfam" id="PF00501"/>
    </source>
</evidence>
<dbReference type="AlphaFoldDB" id="A0ABD3RV03"/>
<sequence length="942" mass="102398">SDRDVVSHVVYTSGTTGIPKGCVSSLGSLRHYLHAKNVAHDIDDTSRVLLASALTFDPCLSDVLATCMANATLCMASRAMMYGRDDDCDVDEDNDNDDEEEEEDDDDDDDDDGDGMCGSIEDGMRESELGRRHAGGLSGVLRQLDVTHVLCTPALWSTVDGRPTVDDYPSLRVIALGGEPIPRSMLGRWARRRRRRGIGRDGGMDDGGGWDREHPRLCATYGTTEACVYQSFGEVYVIEEEGGETSSTSSNGDVKCGGDEEGVGTMPSSTSSGTNVGLPLLGTNICICRPYPEDDCDDNANNDCFDVPALELVERDADSSGPTMGEVVISGAQVDSISSYLNSAKLTAKVFVRCPVGGLCSGSGDSYFYRTGDLGCIDPMTGELRILGRIKDGMVKINGMRIELSEIENACIDYANDDEGRLVVDCIATVDGSSDNGHKQLIAYCLLSSTSLSEVGIDFEQQISGHTEPKSSSIPSAISRRPAGVIVAPGPLLSLLRARCDRRVRRGCTPSFFVIIDRLPLSSTGKRSRSMLPPLAVCSIMKSSANSNEKRSLWNCGRLGSIVANKICECLNLQPCQRQFVTLDANFFALGGDSLAATRVVRGLHAKHYGVMDSRNLGGGTGTLDGPFAAKHLLKSKTLGAYIEFLASKSAFQTSDDAIIGSDSDEFEMNTTPDHKMKENVANPLYVSLLESITLGYTRVACSFLDLEGFDPNTQPSQCRLGKVSDRQQRRRLFKSNPLHLACLRGNSYLVKKLLDKGCKANIPDASGSFPIHLACSRIEDNIDDVEEDLNRLECVKLLLNKGKTPISIKDGNKQTILHCAARSGHCNLLVYIMNQWRVAAETIGIKFEHINAGGDFDWRDRWYRTPVHWAVLNQRVAALQILLDGGCSASPRKPRWGVSKRTTGVKIETPLELCLRLHCDPPAPSPAIGEEIRKLLINAKY</sequence>
<dbReference type="Gene3D" id="1.10.1200.10">
    <property type="entry name" value="ACP-like"/>
    <property type="match status" value="1"/>
</dbReference>